<dbReference type="Proteomes" id="UP001212821">
    <property type="component" value="Chromosome"/>
</dbReference>
<proteinExistence type="predicted"/>
<reference evidence="2" key="1">
    <citation type="submission" date="2022-12" db="EMBL/GenBank/DDBJ databases">
        <authorList>
            <person name="Mo P."/>
        </authorList>
    </citation>
    <scope>NUCLEOTIDE SEQUENCE [LARGE SCALE GENOMIC DNA]</scope>
    <source>
        <strain evidence="2">HUAS 3-15</strain>
    </source>
</reference>
<protein>
    <submittedName>
        <fullName evidence="1">Uncharacterized protein</fullName>
    </submittedName>
</protein>
<evidence type="ECO:0000313" key="2">
    <source>
        <dbReference type="Proteomes" id="UP001212821"/>
    </source>
</evidence>
<keyword evidence="2" id="KW-1185">Reference proteome</keyword>
<name>A0ABY7Q5A8_9ACTN</name>
<evidence type="ECO:0000313" key="1">
    <source>
        <dbReference type="EMBL" id="WBP87712.1"/>
    </source>
</evidence>
<accession>A0ABY7Q5A8</accession>
<dbReference type="EMBL" id="CP115450">
    <property type="protein sequence ID" value="WBP87712.1"/>
    <property type="molecule type" value="Genomic_DNA"/>
</dbReference>
<sequence length="144" mass="15302">MAAKAGGARTLSEHRAVRRQAAATFNPLDDYDVEVSVRVAGSGILREWPACTCGADHCPDKGVALSDAPPALPGSQIGGGYGQLVDSLSESADQSAVNGCRVCGMFDRMATVFREAPEELRDMRALADIEEKRQLHAPNCEGAW</sequence>
<organism evidence="1 2">
    <name type="scientific">Kitasatospora cathayae</name>
    <dbReference type="NCBI Taxonomy" id="3004092"/>
    <lineage>
        <taxon>Bacteria</taxon>
        <taxon>Bacillati</taxon>
        <taxon>Actinomycetota</taxon>
        <taxon>Actinomycetes</taxon>
        <taxon>Kitasatosporales</taxon>
        <taxon>Streptomycetaceae</taxon>
        <taxon>Kitasatospora</taxon>
    </lineage>
</organism>
<gene>
    <name evidence="1" type="ORF">O1G21_18925</name>
</gene>
<dbReference type="RefSeq" id="WP_270145387.1">
    <property type="nucleotide sequence ID" value="NZ_CP115450.1"/>
</dbReference>